<accession>A0AAJ1AUL4</accession>
<dbReference type="EMBL" id="JAJBNC010000004">
    <property type="protein sequence ID" value="MCB5492730.1"/>
    <property type="molecule type" value="Genomic_DNA"/>
</dbReference>
<comment type="caution">
    <text evidence="1">The sequence shown here is derived from an EMBL/GenBank/DDBJ whole genome shotgun (WGS) entry which is preliminary data.</text>
</comment>
<dbReference type="Proteomes" id="UP001297422">
    <property type="component" value="Unassembled WGS sequence"/>
</dbReference>
<gene>
    <name evidence="1" type="ORF">LIQ10_03095</name>
</gene>
<dbReference type="AlphaFoldDB" id="A0AAJ1AUL4"/>
<reference evidence="1" key="1">
    <citation type="submission" date="2021-10" db="EMBL/GenBank/DDBJ databases">
        <title>Collection of gut derived symbiotic bacterial strains cultured from healthy donors.</title>
        <authorList>
            <person name="Lin H."/>
            <person name="Littmann E."/>
            <person name="Claire K."/>
            <person name="Pamer E."/>
        </authorList>
    </citation>
    <scope>NUCLEOTIDE SEQUENCE</scope>
    <source>
        <strain evidence="1">MSK.23.4</strain>
    </source>
</reference>
<organism evidence="1 2">
    <name type="scientific">Mediterraneibacter gnavus</name>
    <name type="common">Ruminococcus gnavus</name>
    <dbReference type="NCBI Taxonomy" id="33038"/>
    <lineage>
        <taxon>Bacteria</taxon>
        <taxon>Bacillati</taxon>
        <taxon>Bacillota</taxon>
        <taxon>Clostridia</taxon>
        <taxon>Lachnospirales</taxon>
        <taxon>Lachnospiraceae</taxon>
        <taxon>Mediterraneibacter</taxon>
    </lineage>
</organism>
<evidence type="ECO:0000313" key="2">
    <source>
        <dbReference type="Proteomes" id="UP001297422"/>
    </source>
</evidence>
<dbReference type="RefSeq" id="WP_173878498.1">
    <property type="nucleotide sequence ID" value="NZ_JAAIMT010000003.1"/>
</dbReference>
<proteinExistence type="predicted"/>
<evidence type="ECO:0000313" key="1">
    <source>
        <dbReference type="EMBL" id="MCB5492730.1"/>
    </source>
</evidence>
<protein>
    <submittedName>
        <fullName evidence="1">Uncharacterized protein</fullName>
    </submittedName>
</protein>
<name>A0AAJ1AUL4_MEDGN</name>
<sequence length="56" mass="6497">MANVIIKNENRKADAEHIMKAYGVDRRDSAMREAAEIAAARTNEAVRMSQNRRRYF</sequence>